<dbReference type="InterPro" id="IPR004769">
    <property type="entry name" value="Pur_lyase"/>
</dbReference>
<evidence type="ECO:0000259" key="7">
    <source>
        <dbReference type="SMART" id="SM00998"/>
    </source>
</evidence>
<dbReference type="GO" id="GO:0008652">
    <property type="term" value="P:amino acid biosynthetic process"/>
    <property type="evidence" value="ECO:0007669"/>
    <property type="project" value="UniProtKB-KW"/>
</dbReference>
<dbReference type="EMBL" id="WMBC01000005">
    <property type="protein sequence ID" value="MTD61164.1"/>
    <property type="molecule type" value="Genomic_DNA"/>
</dbReference>
<evidence type="ECO:0000256" key="4">
    <source>
        <dbReference type="NCBIfam" id="TIGR00928"/>
    </source>
</evidence>
<dbReference type="FunFam" id="1.10.275.60:FF:000001">
    <property type="entry name" value="Adenylosuccinate lyase"/>
    <property type="match status" value="1"/>
</dbReference>
<dbReference type="Gene3D" id="1.20.200.10">
    <property type="entry name" value="Fumarase/aspartase (Central domain)"/>
    <property type="match status" value="1"/>
</dbReference>
<dbReference type="InterPro" id="IPR019468">
    <property type="entry name" value="AdenyloSucc_lyase_C"/>
</dbReference>
<dbReference type="Pfam" id="PF00206">
    <property type="entry name" value="Lyase_1"/>
    <property type="match status" value="1"/>
</dbReference>
<feature type="domain" description="Adenylosuccinate lyase C-terminal" evidence="7">
    <location>
        <begin position="370"/>
        <end position="454"/>
    </location>
</feature>
<evidence type="ECO:0000256" key="5">
    <source>
        <dbReference type="RuleBase" id="RU361172"/>
    </source>
</evidence>
<gene>
    <name evidence="8" type="ORF">GKZ57_07770</name>
</gene>
<comment type="caution">
    <text evidence="8">The sequence shown here is derived from an EMBL/GenBank/DDBJ whole genome shotgun (WGS) entry which is preliminary data.</text>
</comment>
<dbReference type="GO" id="GO:0004018">
    <property type="term" value="F:N6-(1,2-dicarboxyethyl)AMP AMP-lyase (fumarate-forming) activity"/>
    <property type="evidence" value="ECO:0007669"/>
    <property type="project" value="UniProtKB-UniRule"/>
</dbReference>
<keyword evidence="2 5" id="KW-0658">Purine biosynthesis</keyword>
<dbReference type="InterPro" id="IPR008948">
    <property type="entry name" value="L-Aspartase-like"/>
</dbReference>
<comment type="pathway">
    <text evidence="5">Purine metabolism; IMP biosynthesis via de novo pathway; 5-amino-1-(5-phospho-D-ribosyl)imidazole-4-carboxamide from 5-amino-1-(5-phospho-D-ribosyl)imidazole-4-carboxylate: step 2/2.</text>
</comment>
<comment type="catalytic activity">
    <reaction evidence="5">
        <text>N(6)-(1,2-dicarboxyethyl)-AMP = fumarate + AMP</text>
        <dbReference type="Rhea" id="RHEA:16853"/>
        <dbReference type="ChEBI" id="CHEBI:29806"/>
        <dbReference type="ChEBI" id="CHEBI:57567"/>
        <dbReference type="ChEBI" id="CHEBI:456215"/>
        <dbReference type="EC" id="4.3.2.2"/>
    </reaction>
</comment>
<dbReference type="PROSITE" id="PS00163">
    <property type="entry name" value="FUMARATE_LYASES"/>
    <property type="match status" value="1"/>
</dbReference>
<dbReference type="InterPro" id="IPR022761">
    <property type="entry name" value="Fumarate_lyase_N"/>
</dbReference>
<proteinExistence type="inferred from homology"/>
<feature type="coiled-coil region" evidence="6">
    <location>
        <begin position="48"/>
        <end position="75"/>
    </location>
</feature>
<dbReference type="UniPathway" id="UPA00074">
    <property type="reaction ID" value="UER00132"/>
</dbReference>
<organism evidence="8 9">
    <name type="scientific">Blautia luti DSM 14534 = JCM 17040</name>
    <dbReference type="NCBI Taxonomy" id="649762"/>
    <lineage>
        <taxon>Bacteria</taxon>
        <taxon>Bacillati</taxon>
        <taxon>Bacillota</taxon>
        <taxon>Clostridia</taxon>
        <taxon>Lachnospirales</taxon>
        <taxon>Lachnospiraceae</taxon>
        <taxon>Blautia</taxon>
    </lineage>
</organism>
<dbReference type="PANTHER" id="PTHR43172">
    <property type="entry name" value="ADENYLOSUCCINATE LYASE"/>
    <property type="match status" value="1"/>
</dbReference>
<dbReference type="SMART" id="SM00998">
    <property type="entry name" value="ADSL_C"/>
    <property type="match status" value="1"/>
</dbReference>
<comment type="catalytic activity">
    <reaction evidence="5">
        <text>(2S)-2-[5-amino-1-(5-phospho-beta-D-ribosyl)imidazole-4-carboxamido]succinate = 5-amino-1-(5-phospho-beta-D-ribosyl)imidazole-4-carboxamide + fumarate</text>
        <dbReference type="Rhea" id="RHEA:23920"/>
        <dbReference type="ChEBI" id="CHEBI:29806"/>
        <dbReference type="ChEBI" id="CHEBI:58443"/>
        <dbReference type="ChEBI" id="CHEBI:58475"/>
        <dbReference type="EC" id="4.3.2.2"/>
    </reaction>
</comment>
<comment type="similarity">
    <text evidence="5">Belongs to the lyase 1 family. Adenylosuccinate lyase subfamily.</text>
</comment>
<dbReference type="SUPFAM" id="SSF48557">
    <property type="entry name" value="L-aspartase-like"/>
    <property type="match status" value="1"/>
</dbReference>
<dbReference type="Gene3D" id="1.10.275.60">
    <property type="match status" value="1"/>
</dbReference>
<evidence type="ECO:0000256" key="1">
    <source>
        <dbReference type="ARBA" id="ARBA00022605"/>
    </source>
</evidence>
<dbReference type="NCBIfam" id="TIGR00928">
    <property type="entry name" value="purB"/>
    <property type="match status" value="1"/>
</dbReference>
<name>A0A844GMC0_9FIRM</name>
<dbReference type="Pfam" id="PF10397">
    <property type="entry name" value="ADSL_C"/>
    <property type="match status" value="1"/>
</dbReference>
<dbReference type="Proteomes" id="UP000437824">
    <property type="component" value="Unassembled WGS sequence"/>
</dbReference>
<keyword evidence="6" id="KW-0175">Coiled coil</keyword>
<accession>A0A844GMC0</accession>
<dbReference type="GO" id="GO:0070626">
    <property type="term" value="F:(S)-2-(5-amino-1-(5-phospho-D-ribosyl)imidazole-4-carboxamido) succinate lyase (fumarate-forming) activity"/>
    <property type="evidence" value="ECO:0007669"/>
    <property type="project" value="TreeGrafter"/>
</dbReference>
<protein>
    <recommendedName>
        <fullName evidence="4 5">Adenylosuccinate lyase</fullName>
        <shortName evidence="5">ASL</shortName>
        <ecNumber evidence="4 5">4.3.2.2</ecNumber>
    </recommendedName>
    <alternativeName>
        <fullName evidence="5">Adenylosuccinase</fullName>
    </alternativeName>
</protein>
<dbReference type="AlphaFoldDB" id="A0A844GMC0"/>
<dbReference type="RefSeq" id="WP_118508317.1">
    <property type="nucleotide sequence ID" value="NZ_WMBC01000005.1"/>
</dbReference>
<evidence type="ECO:0000313" key="8">
    <source>
        <dbReference type="EMBL" id="MTD61164.1"/>
    </source>
</evidence>
<dbReference type="PANTHER" id="PTHR43172:SF1">
    <property type="entry name" value="ADENYLOSUCCINATE LYASE"/>
    <property type="match status" value="1"/>
</dbReference>
<dbReference type="Gene3D" id="1.10.40.30">
    <property type="entry name" value="Fumarase/aspartase (C-terminal domain)"/>
    <property type="match status" value="1"/>
</dbReference>
<dbReference type="PRINTS" id="PR00149">
    <property type="entry name" value="FUMRATELYASE"/>
</dbReference>
<dbReference type="EC" id="4.3.2.2" evidence="4 5"/>
<keyword evidence="3 5" id="KW-0456">Lyase</keyword>
<dbReference type="GO" id="GO:0005829">
    <property type="term" value="C:cytosol"/>
    <property type="evidence" value="ECO:0007669"/>
    <property type="project" value="TreeGrafter"/>
</dbReference>
<evidence type="ECO:0000313" key="9">
    <source>
        <dbReference type="Proteomes" id="UP000437824"/>
    </source>
</evidence>
<dbReference type="GO" id="GO:0044208">
    <property type="term" value="P:'de novo' AMP biosynthetic process"/>
    <property type="evidence" value="ECO:0007669"/>
    <property type="project" value="UniProtKB-UniPathway"/>
</dbReference>
<dbReference type="InterPro" id="IPR000362">
    <property type="entry name" value="Fumarate_lyase_fam"/>
</dbReference>
<comment type="pathway">
    <text evidence="5">Purine metabolism; AMP biosynthesis via de novo pathway; AMP from IMP: step 2/2.</text>
</comment>
<keyword evidence="1" id="KW-0028">Amino-acid biosynthesis</keyword>
<sequence>MSTDRYVSPLSERYASKEMQYIFSPDMKFRTWRKLWIALAETEKELGLNITQEQIDELKAHADDINYEVAKERERQVRHDVMSHVYAYGVQCPKAKGIIHLGATSCYVGDNTDIIVMTEALKLVRKKLVNVIAELASFADKYKTQPTLAFTHFQPAQPTTVGKRATLWTQEFLLDLEDLEYVLSTMKLLGSKGTTGTQASFLELFEGDQETIDKIDPMIAQKMGFKECYPVSGQTYSRKVDTRVLNVLAGIAASAHKMSNDIRLLQHLKEVEEPFEKSQIGSSAMAYKRNPMRSERIASLSRYVMVDALNPAITSATQWFERTLDDSANKRLSIPEGFLAIDGILDLCLNVVDGLVVYPKVIEKHMLAELPFMATENIMMDAVKAGGDRQELHERIRELSMEAGKTVKVEGKDNNLLELIATDPAFNLTLEELQKSMDPAKYTGRAKEQTERFVSQVVQPILDSHKEMLGIKAEINV</sequence>
<evidence type="ECO:0000256" key="2">
    <source>
        <dbReference type="ARBA" id="ARBA00022755"/>
    </source>
</evidence>
<reference evidence="8 9" key="1">
    <citation type="submission" date="2019-11" db="EMBL/GenBank/DDBJ databases">
        <title>Draft genome sequence of Blautia luti DSM 14534T, isolated from human stool.</title>
        <authorList>
            <person name="Ortiz R."/>
            <person name="Melis-Arcos F."/>
            <person name="Covarrubias P."/>
            <person name="Cardenas J.P."/>
            <person name="Perez-Donoso J."/>
            <person name="Almonacid D."/>
        </authorList>
    </citation>
    <scope>NUCLEOTIDE SEQUENCE [LARGE SCALE GENOMIC DNA]</scope>
    <source>
        <strain evidence="8 9">DSM 14534</strain>
    </source>
</reference>
<evidence type="ECO:0000256" key="3">
    <source>
        <dbReference type="ARBA" id="ARBA00023239"/>
    </source>
</evidence>
<dbReference type="GO" id="GO:0006189">
    <property type="term" value="P:'de novo' IMP biosynthetic process"/>
    <property type="evidence" value="ECO:0007669"/>
    <property type="project" value="UniProtKB-UniPathway"/>
</dbReference>
<dbReference type="CDD" id="cd03302">
    <property type="entry name" value="Adenylsuccinate_lyase_2"/>
    <property type="match status" value="1"/>
</dbReference>
<evidence type="ECO:0000256" key="6">
    <source>
        <dbReference type="SAM" id="Coils"/>
    </source>
</evidence>
<dbReference type="UniPathway" id="UPA00075">
    <property type="reaction ID" value="UER00336"/>
</dbReference>
<dbReference type="InterPro" id="IPR020557">
    <property type="entry name" value="Fumarate_lyase_CS"/>
</dbReference>